<dbReference type="AlphaFoldDB" id="A0A1Y2MLG6"/>
<dbReference type="STRING" id="2074.BG845_05673"/>
<evidence type="ECO:0000313" key="3">
    <source>
        <dbReference type="EMBL" id="OSY35992.1"/>
    </source>
</evidence>
<proteinExistence type="predicted"/>
<organism evidence="3 4">
    <name type="scientific">Pseudonocardia autotrophica</name>
    <name type="common">Amycolata autotrophica</name>
    <name type="synonym">Nocardia autotrophica</name>
    <dbReference type="NCBI Taxonomy" id="2074"/>
    <lineage>
        <taxon>Bacteria</taxon>
        <taxon>Bacillati</taxon>
        <taxon>Actinomycetota</taxon>
        <taxon>Actinomycetes</taxon>
        <taxon>Pseudonocardiales</taxon>
        <taxon>Pseudonocardiaceae</taxon>
        <taxon>Pseudonocardia</taxon>
    </lineage>
</organism>
<name>A0A1Y2MLG6_PSEAH</name>
<sequence>MSKGGAHGAADSSAPRSASALVRGLARRASKLRRVALRDVARTEALEGELTLVREQLEQATDAVRGLARRATGYRAQLRTLGIEPVVEDLSRCAFYRNEPGGCRAGCTIDPRCLVDEPDTGWPLAHRLGSAGPSREGDCDDRGR</sequence>
<evidence type="ECO:0000256" key="1">
    <source>
        <dbReference type="SAM" id="Coils"/>
    </source>
</evidence>
<gene>
    <name evidence="3" type="ORF">BG845_05673</name>
</gene>
<accession>A0A1Y2MLG6</accession>
<keyword evidence="1" id="KW-0175">Coiled coil</keyword>
<feature type="coiled-coil region" evidence="1">
    <location>
        <begin position="43"/>
        <end position="70"/>
    </location>
</feature>
<dbReference type="EMBL" id="MIGB01000044">
    <property type="protein sequence ID" value="OSY35992.1"/>
    <property type="molecule type" value="Genomic_DNA"/>
</dbReference>
<dbReference type="Proteomes" id="UP000194360">
    <property type="component" value="Unassembled WGS sequence"/>
</dbReference>
<reference evidence="3 4" key="1">
    <citation type="submission" date="2016-09" db="EMBL/GenBank/DDBJ databases">
        <title>Pseudonocardia autotrophica DSM535, a candidate organism with high potential of specific P450 cytochromes.</title>
        <authorList>
            <person name="Grumaz C."/>
            <person name="Vainshtein Y."/>
            <person name="Kirstahler P."/>
            <person name="Sohn K."/>
        </authorList>
    </citation>
    <scope>NUCLEOTIDE SEQUENCE [LARGE SCALE GENOMIC DNA]</scope>
    <source>
        <strain evidence="3 4">DSM 535</strain>
    </source>
</reference>
<keyword evidence="4" id="KW-1185">Reference proteome</keyword>
<evidence type="ECO:0000256" key="2">
    <source>
        <dbReference type="SAM" id="MobiDB-lite"/>
    </source>
</evidence>
<comment type="caution">
    <text evidence="3">The sequence shown here is derived from an EMBL/GenBank/DDBJ whole genome shotgun (WGS) entry which is preliminary data.</text>
</comment>
<evidence type="ECO:0000313" key="4">
    <source>
        <dbReference type="Proteomes" id="UP000194360"/>
    </source>
</evidence>
<protein>
    <submittedName>
        <fullName evidence="3">Uncharacterized protein</fullName>
    </submittedName>
</protein>
<feature type="compositionally biased region" description="Basic and acidic residues" evidence="2">
    <location>
        <begin position="135"/>
        <end position="144"/>
    </location>
</feature>
<feature type="region of interest" description="Disordered" evidence="2">
    <location>
        <begin position="124"/>
        <end position="144"/>
    </location>
</feature>